<name>A0A1X7A3E6_9RHOB</name>
<feature type="transmembrane region" description="Helical" evidence="1">
    <location>
        <begin position="6"/>
        <end position="27"/>
    </location>
</feature>
<dbReference type="OrthoDB" id="7872565at2"/>
<dbReference type="RefSeq" id="WP_085807280.1">
    <property type="nucleotide sequence ID" value="NZ_FWFX01000014.1"/>
</dbReference>
<keyword evidence="1" id="KW-1133">Transmembrane helix</keyword>
<dbReference type="AlphaFoldDB" id="A0A1X7A3E6"/>
<dbReference type="Proteomes" id="UP000193061">
    <property type="component" value="Unassembled WGS sequence"/>
</dbReference>
<keyword evidence="1" id="KW-0812">Transmembrane</keyword>
<sequence length="62" mass="6898">MLSNLYLTPVIGTILVVIVALSGHRFRKAWKEQEEGWKARAWIFGILAISGLCTLAFVPLKA</sequence>
<protein>
    <submittedName>
        <fullName evidence="2">Uncharacterized protein</fullName>
    </submittedName>
</protein>
<keyword evidence="3" id="KW-1185">Reference proteome</keyword>
<dbReference type="EMBL" id="FWFX01000014">
    <property type="protein sequence ID" value="SLN67579.1"/>
    <property type="molecule type" value="Genomic_DNA"/>
</dbReference>
<feature type="transmembrane region" description="Helical" evidence="1">
    <location>
        <begin position="39"/>
        <end position="60"/>
    </location>
</feature>
<accession>A0A1X7A3E6</accession>
<evidence type="ECO:0000256" key="1">
    <source>
        <dbReference type="SAM" id="Phobius"/>
    </source>
</evidence>
<gene>
    <name evidence="2" type="ORF">ROA7450_03615</name>
</gene>
<keyword evidence="1" id="KW-0472">Membrane</keyword>
<evidence type="ECO:0000313" key="2">
    <source>
        <dbReference type="EMBL" id="SLN67579.1"/>
    </source>
</evidence>
<organism evidence="2 3">
    <name type="scientific">Roseovarius albus</name>
    <dbReference type="NCBI Taxonomy" id="1247867"/>
    <lineage>
        <taxon>Bacteria</taxon>
        <taxon>Pseudomonadati</taxon>
        <taxon>Pseudomonadota</taxon>
        <taxon>Alphaproteobacteria</taxon>
        <taxon>Rhodobacterales</taxon>
        <taxon>Roseobacteraceae</taxon>
        <taxon>Roseovarius</taxon>
    </lineage>
</organism>
<evidence type="ECO:0000313" key="3">
    <source>
        <dbReference type="Proteomes" id="UP000193061"/>
    </source>
</evidence>
<proteinExistence type="predicted"/>
<reference evidence="2 3" key="1">
    <citation type="submission" date="2017-03" db="EMBL/GenBank/DDBJ databases">
        <authorList>
            <person name="Afonso C.L."/>
            <person name="Miller P.J."/>
            <person name="Scott M.A."/>
            <person name="Spackman E."/>
            <person name="Goraichik I."/>
            <person name="Dimitrov K.M."/>
            <person name="Suarez D.L."/>
            <person name="Swayne D.E."/>
        </authorList>
    </citation>
    <scope>NUCLEOTIDE SEQUENCE [LARGE SCALE GENOMIC DNA]</scope>
    <source>
        <strain evidence="2 3">CECT 7450</strain>
    </source>
</reference>